<protein>
    <submittedName>
        <fullName evidence="3">Undecaprenyl-diphosphatase</fullName>
    </submittedName>
</protein>
<organism evidence="3 4">
    <name type="scientific">Siminovitchia fordii</name>
    <dbReference type="NCBI Taxonomy" id="254759"/>
    <lineage>
        <taxon>Bacteria</taxon>
        <taxon>Bacillati</taxon>
        <taxon>Bacillota</taxon>
        <taxon>Bacilli</taxon>
        <taxon>Bacillales</taxon>
        <taxon>Bacillaceae</taxon>
        <taxon>Siminovitchia</taxon>
    </lineage>
</organism>
<feature type="domain" description="Phosphatidic acid phosphatase type 2/haloperoxidase" evidence="2">
    <location>
        <begin position="57"/>
        <end position="166"/>
    </location>
</feature>
<feature type="transmembrane region" description="Helical" evidence="1">
    <location>
        <begin position="127"/>
        <end position="145"/>
    </location>
</feature>
<keyword evidence="1" id="KW-0812">Transmembrane</keyword>
<evidence type="ECO:0000313" key="3">
    <source>
        <dbReference type="EMBL" id="GIN21330.1"/>
    </source>
</evidence>
<evidence type="ECO:0000256" key="1">
    <source>
        <dbReference type="SAM" id="Phobius"/>
    </source>
</evidence>
<dbReference type="InterPro" id="IPR036938">
    <property type="entry name" value="PAP2/HPO_sf"/>
</dbReference>
<evidence type="ECO:0000313" key="4">
    <source>
        <dbReference type="Proteomes" id="UP000680279"/>
    </source>
</evidence>
<evidence type="ECO:0000259" key="2">
    <source>
        <dbReference type="SMART" id="SM00014"/>
    </source>
</evidence>
<keyword evidence="1" id="KW-1133">Transmembrane helix</keyword>
<dbReference type="PANTHER" id="PTHR14969">
    <property type="entry name" value="SPHINGOSINE-1-PHOSPHATE PHOSPHOHYDROLASE"/>
    <property type="match status" value="1"/>
</dbReference>
<dbReference type="CDD" id="cd03385">
    <property type="entry name" value="PAP2_BcrC_like"/>
    <property type="match status" value="1"/>
</dbReference>
<dbReference type="RefSeq" id="WP_212963177.1">
    <property type="nucleotide sequence ID" value="NZ_BOQT01000008.1"/>
</dbReference>
<dbReference type="SUPFAM" id="SSF48317">
    <property type="entry name" value="Acid phosphatase/Vanadium-dependent haloperoxidase"/>
    <property type="match status" value="1"/>
</dbReference>
<feature type="transmembrane region" description="Helical" evidence="1">
    <location>
        <begin position="57"/>
        <end position="75"/>
    </location>
</feature>
<sequence>MNFDYKLFEMINQFAGQNQILDQTVMLFSKFGPILFGLVFVWLWFSKSGKKVDNRKIVLYAITITVFALGVNKVIELMYFRPRPFVTYAVNLLSDKTSTDPSFPSNHSAGAFAMAWALFWHRKRIGSVLLIMAFFMALSRIYIGVHYPFDVTAGAIIALIVTAVLISQRRLLDPLYQNILQAFRKSKGQKYYRNM</sequence>
<dbReference type="Pfam" id="PF01569">
    <property type="entry name" value="PAP2"/>
    <property type="match status" value="1"/>
</dbReference>
<gene>
    <name evidence="3" type="ORF">J1TS3_24640</name>
</gene>
<dbReference type="SMART" id="SM00014">
    <property type="entry name" value="acidPPc"/>
    <property type="match status" value="1"/>
</dbReference>
<dbReference type="Gene3D" id="1.20.144.10">
    <property type="entry name" value="Phosphatidic acid phosphatase type 2/haloperoxidase"/>
    <property type="match status" value="1"/>
</dbReference>
<proteinExistence type="predicted"/>
<feature type="transmembrane region" description="Helical" evidence="1">
    <location>
        <begin position="151"/>
        <end position="167"/>
    </location>
</feature>
<feature type="transmembrane region" description="Helical" evidence="1">
    <location>
        <begin position="103"/>
        <end position="120"/>
    </location>
</feature>
<comment type="caution">
    <text evidence="3">The sequence shown here is derived from an EMBL/GenBank/DDBJ whole genome shotgun (WGS) entry which is preliminary data.</text>
</comment>
<reference evidence="3 4" key="1">
    <citation type="submission" date="2021-03" db="EMBL/GenBank/DDBJ databases">
        <title>Antimicrobial resistance genes in bacteria isolated from Japanese honey, and their potential for conferring macrolide and lincosamide resistance in the American foulbrood pathogen Paenibacillus larvae.</title>
        <authorList>
            <person name="Okamoto M."/>
            <person name="Kumagai M."/>
            <person name="Kanamori H."/>
            <person name="Takamatsu D."/>
        </authorList>
    </citation>
    <scope>NUCLEOTIDE SEQUENCE [LARGE SCALE GENOMIC DNA]</scope>
    <source>
        <strain evidence="3 4">J1TS3</strain>
    </source>
</reference>
<dbReference type="Proteomes" id="UP000680279">
    <property type="component" value="Unassembled WGS sequence"/>
</dbReference>
<dbReference type="InterPro" id="IPR000326">
    <property type="entry name" value="PAP2/HPO"/>
</dbReference>
<name>A0ABQ4K821_9BACI</name>
<feature type="transmembrane region" description="Helical" evidence="1">
    <location>
        <begin position="27"/>
        <end position="45"/>
    </location>
</feature>
<keyword evidence="1" id="KW-0472">Membrane</keyword>
<keyword evidence="4" id="KW-1185">Reference proteome</keyword>
<dbReference type="PANTHER" id="PTHR14969:SF58">
    <property type="entry name" value="UNDECAPRENYL-DIPHOSPHATASE BCRC"/>
    <property type="match status" value="1"/>
</dbReference>
<dbReference type="EMBL" id="BOQT01000008">
    <property type="protein sequence ID" value="GIN21330.1"/>
    <property type="molecule type" value="Genomic_DNA"/>
</dbReference>
<dbReference type="InterPro" id="IPR033879">
    <property type="entry name" value="UPP_Pase"/>
</dbReference>
<accession>A0ABQ4K821</accession>